<evidence type="ECO:0000256" key="1">
    <source>
        <dbReference type="ARBA" id="ARBA00038115"/>
    </source>
</evidence>
<dbReference type="RefSeq" id="WP_143908321.1">
    <property type="nucleotide sequence ID" value="NZ_CP041765.1"/>
</dbReference>
<organism evidence="3 4">
    <name type="scientific">Tomitella fengzijianii</name>
    <dbReference type="NCBI Taxonomy" id="2597660"/>
    <lineage>
        <taxon>Bacteria</taxon>
        <taxon>Bacillati</taxon>
        <taxon>Actinomycetota</taxon>
        <taxon>Actinomycetes</taxon>
        <taxon>Mycobacteriales</taxon>
        <taxon>Tomitella</taxon>
    </lineage>
</organism>
<dbReference type="GO" id="GO:0016787">
    <property type="term" value="F:hydrolase activity"/>
    <property type="evidence" value="ECO:0007669"/>
    <property type="project" value="UniProtKB-KW"/>
</dbReference>
<dbReference type="PANTHER" id="PTHR22946">
    <property type="entry name" value="DIENELACTONE HYDROLASE DOMAIN-CONTAINING PROTEIN-RELATED"/>
    <property type="match status" value="1"/>
</dbReference>
<dbReference type="AlphaFoldDB" id="A0A516X377"/>
<evidence type="ECO:0000259" key="2">
    <source>
        <dbReference type="Pfam" id="PF12697"/>
    </source>
</evidence>
<dbReference type="OrthoDB" id="9765647at2"/>
<dbReference type="Gene3D" id="3.40.50.1820">
    <property type="entry name" value="alpha/beta hydrolase"/>
    <property type="match status" value="1"/>
</dbReference>
<comment type="similarity">
    <text evidence="1">Belongs to the AB hydrolase superfamily. FUS2 hydrolase family.</text>
</comment>
<dbReference type="KEGG" id="toy:FO059_09590"/>
<dbReference type="Proteomes" id="UP000317344">
    <property type="component" value="Chromosome"/>
</dbReference>
<feature type="domain" description="AB hydrolase-1" evidence="2">
    <location>
        <begin position="178"/>
        <end position="389"/>
    </location>
</feature>
<dbReference type="Pfam" id="PF12697">
    <property type="entry name" value="Abhydrolase_6"/>
    <property type="match status" value="1"/>
</dbReference>
<keyword evidence="3" id="KW-0378">Hydrolase</keyword>
<evidence type="ECO:0000313" key="4">
    <source>
        <dbReference type="Proteomes" id="UP000317344"/>
    </source>
</evidence>
<dbReference type="InterPro" id="IPR000073">
    <property type="entry name" value="AB_hydrolase_1"/>
</dbReference>
<dbReference type="InterPro" id="IPR050261">
    <property type="entry name" value="FrsA_esterase"/>
</dbReference>
<dbReference type="Gene3D" id="1.20.1440.110">
    <property type="entry name" value="acylaminoacyl peptidase"/>
    <property type="match status" value="1"/>
</dbReference>
<reference evidence="3 4" key="2">
    <citation type="submission" date="2019-07" db="EMBL/GenBank/DDBJ databases">
        <authorList>
            <person name="Huang Y."/>
        </authorList>
    </citation>
    <scope>NUCLEOTIDE SEQUENCE [LARGE SCALE GENOMIC DNA]</scope>
    <source>
        <strain evidence="3 4">HY188</strain>
    </source>
</reference>
<dbReference type="EMBL" id="CP041765">
    <property type="protein sequence ID" value="QDQ97536.1"/>
    <property type="molecule type" value="Genomic_DNA"/>
</dbReference>
<dbReference type="InterPro" id="IPR029058">
    <property type="entry name" value="AB_hydrolase_fold"/>
</dbReference>
<evidence type="ECO:0000313" key="3">
    <source>
        <dbReference type="EMBL" id="QDQ97536.1"/>
    </source>
</evidence>
<dbReference type="SUPFAM" id="SSF53474">
    <property type="entry name" value="alpha/beta-Hydrolases"/>
    <property type="match status" value="1"/>
</dbReference>
<reference evidence="3 4" key="1">
    <citation type="submission" date="2019-07" db="EMBL/GenBank/DDBJ databases">
        <title>Tomitella cavernea sp. nov., an actinomycete isolated from soil.</title>
        <authorList>
            <person name="Cheng J."/>
        </authorList>
    </citation>
    <scope>NUCLEOTIDE SEQUENCE [LARGE SCALE GENOMIC DNA]</scope>
    <source>
        <strain evidence="3 4">HY188</strain>
    </source>
</reference>
<keyword evidence="4" id="KW-1185">Reference proteome</keyword>
<name>A0A516X377_9ACTN</name>
<gene>
    <name evidence="3" type="ORF">FO059_09590</name>
</gene>
<protein>
    <submittedName>
        <fullName evidence="3">Alpha/beta fold hydrolase</fullName>
    </submittedName>
</protein>
<sequence>MSTNGAPAHRRRGQLFDSAFHDRFGQWPVGFVPAGGADMGDIVAVANAVGDGDDSAFYDAFVASGDVHAAEARRALVAGHRRSARARFLRASCMYAAAYHPIYGTPVDPRLLAAFDKQMDAFRTAMELCDPPVRPVAIPFEGGELPAYLVPAAERADQVRPLLILTNGFDATITDMYFASGVAALDRGYHVLMFDGPGQGAMLYRRGVPLRPDWETVIGAVVDFAETVPIVDRSRIALSGWSLGGYLAPRAASGEHRLAACIADPGQWDIADAIRRFLAAFGVPDADTVDVTGLDEATLAHLSAAIDADREMRWQIVQRGYWTTGVPDLRGFLRALAGFTLKDRVGGIRCPTLLTAAENDPLAADTAAFFDALTCPKALLRFTAAEGAGEHTEAVNRSLYNQRALDWLDEVLRAG</sequence>
<dbReference type="PANTHER" id="PTHR22946:SF12">
    <property type="entry name" value="CONIDIAL PIGMENT BIOSYNTHESIS PROTEIN AYG1 (AFU_ORTHOLOGUE AFUA_2G17550)"/>
    <property type="match status" value="1"/>
</dbReference>
<accession>A0A516X377</accession>
<proteinExistence type="inferred from homology"/>